<keyword evidence="2" id="KW-0812">Transmembrane</keyword>
<dbReference type="SMART" id="SM00465">
    <property type="entry name" value="GIYc"/>
    <property type="match status" value="1"/>
</dbReference>
<dbReference type="InterPro" id="IPR035901">
    <property type="entry name" value="GIY-YIG_endonuc_sf"/>
</dbReference>
<keyword evidence="4" id="KW-0496">Mitochondrion</keyword>
<evidence type="ECO:0000313" key="5">
    <source>
        <dbReference type="EMBL" id="QYB19836.1"/>
    </source>
</evidence>
<evidence type="ECO:0000256" key="1">
    <source>
        <dbReference type="SAM" id="MobiDB-lite"/>
    </source>
</evidence>
<reference evidence="5" key="2">
    <citation type="journal article" date="2021" name="Front. Microbiol.">
        <title>Pan-Mitogenomics Approach Discovers Diversity and Dynamism in the Prominent Brown Rot Fungal Pathogens.</title>
        <authorList>
            <person name="Yildiz G."/>
            <person name="Ozkilinc H."/>
        </authorList>
    </citation>
    <scope>NUCLEOTIDE SEQUENCE</scope>
</reference>
<protein>
    <submittedName>
        <fullName evidence="4">LAGLIDADG endonuclease</fullName>
    </submittedName>
</protein>
<keyword evidence="2" id="KW-1133">Transmembrane helix</keyword>
<dbReference type="EMBL" id="MW794304">
    <property type="protein sequence ID" value="QYB20006.1"/>
    <property type="molecule type" value="Genomic_DNA"/>
</dbReference>
<feature type="transmembrane region" description="Helical" evidence="2">
    <location>
        <begin position="27"/>
        <end position="54"/>
    </location>
</feature>
<dbReference type="InterPro" id="IPR036927">
    <property type="entry name" value="Cyt_c_oxase-like_su1_sf"/>
</dbReference>
<feature type="region of interest" description="Disordered" evidence="1">
    <location>
        <begin position="84"/>
        <end position="114"/>
    </location>
</feature>
<dbReference type="EMBL" id="MW794306">
    <property type="protein sequence ID" value="QYB20179.1"/>
    <property type="molecule type" value="Genomic_DNA"/>
</dbReference>
<geneLocation type="mitochondrion" evidence="4"/>
<dbReference type="SUPFAM" id="SSF82771">
    <property type="entry name" value="GIY-YIG endonuclease"/>
    <property type="match status" value="1"/>
</dbReference>
<evidence type="ECO:0000259" key="3">
    <source>
        <dbReference type="SMART" id="SM00465"/>
    </source>
</evidence>
<accession>A0A7L8EXV1</accession>
<dbReference type="GO" id="GO:0004519">
    <property type="term" value="F:endonuclease activity"/>
    <property type="evidence" value="ECO:0007669"/>
    <property type="project" value="UniProtKB-KW"/>
</dbReference>
<dbReference type="EMBL" id="MN881998">
    <property type="protein sequence ID" value="QOE17399.1"/>
    <property type="molecule type" value="Genomic_DNA"/>
</dbReference>
<dbReference type="InterPro" id="IPR004860">
    <property type="entry name" value="LAGLIDADG_dom"/>
</dbReference>
<dbReference type="Pfam" id="PF01541">
    <property type="entry name" value="GIY-YIG"/>
    <property type="match status" value="1"/>
</dbReference>
<gene>
    <name evidence="5" type="primary">HE</name>
</gene>
<keyword evidence="4" id="KW-0540">Nuclease</keyword>
<feature type="compositionally biased region" description="Basic and acidic residues" evidence="1">
    <location>
        <begin position="100"/>
        <end position="114"/>
    </location>
</feature>
<name>A0A7L8EXV1_MONLA</name>
<dbReference type="PANTHER" id="PTHR36181:SF4">
    <property type="entry name" value="LAGLIDADG ENDONUCLEASE"/>
    <property type="match status" value="1"/>
</dbReference>
<reference evidence="4" key="1">
    <citation type="journal article" date="2020" name="Sci. Rep.">
        <title>First characterization of the complete mitochondrial genome of fungal plant-pathogen Monilinia laxa which represents the mobile intron rich structure.</title>
        <authorList>
            <person name="Yildiz G."/>
            <person name="Ozkilinc H."/>
        </authorList>
    </citation>
    <scope>NUCLEOTIDE SEQUENCE</scope>
</reference>
<keyword evidence="4" id="KW-0255">Endonuclease</keyword>
<dbReference type="InterPro" id="IPR027434">
    <property type="entry name" value="Homing_endonucl"/>
</dbReference>
<dbReference type="Gene3D" id="1.20.210.10">
    <property type="entry name" value="Cytochrome c oxidase-like, subunit I domain"/>
    <property type="match status" value="1"/>
</dbReference>
<dbReference type="EMBL" id="MW794302">
    <property type="protein sequence ID" value="QYB19836.1"/>
    <property type="molecule type" value="Genomic_DNA"/>
</dbReference>
<dbReference type="EMBL" id="MW794303">
    <property type="protein sequence ID" value="QYB19921.1"/>
    <property type="molecule type" value="Genomic_DNA"/>
</dbReference>
<keyword evidence="4" id="KW-0378">Hydrolase</keyword>
<evidence type="ECO:0000313" key="4">
    <source>
        <dbReference type="EMBL" id="QOE17399.1"/>
    </source>
</evidence>
<dbReference type="SUPFAM" id="SSF55608">
    <property type="entry name" value="Homing endonucleases"/>
    <property type="match status" value="2"/>
</dbReference>
<sequence>MIKWGYQYNCYPPLSGVQSHSGPSVDLAIFALHLSGISSLLGAINLTFIGHLFLLRVNYASYINKFNLYVFGPKTKSSLSLKANYSSKSNGGGGPDPEMEPEKPKPEKKDSNKKDNSWPVIHFFSFFCFENFLFISIYYFYKKKKEKKKGRKGNNLYAHELAKAQIKKGTPVTVGVLNEILAYSNMLVSEDTLNSLITMPRFVFTDLDKKETRRLIDDKLGLPHSKIQQRGIYIFTCTDTNEKYVGSSSELALRLRGYLNKTHQNSGKLIPLIEEKGLPCFKLEVVCLPYYAEFKPEIVLEQYFLLDPSFNLNTIKVSNNPSGYTAKPLYMYNRDKLGGGPVLGKIVNSIYAYGLTSIKMKSYLGKRCYSTLPKDNNTEKLNPNFISGLIDAEGSFIISVRQRSKLKKDNWIVQASFQMRMNSKDLALLVLVQQFFNGIGYFSHNTNTNTVNYTITKLSDFVNIIIPHFNNYSLISAKSTDFQLWARCIEMMVNKQHLTDSGLNEILSLKSILNWGLSEKIKAQFPNIKSLDRPTFEVSNLSLDPYWVSGFSEGDSSFYVQIFNEKRVTVVYNIELHDREVPLLYKLKEFFGGVGNVNVYSARSIARYYVTGASDLVNYILPHFDKFQLAGSKLPNYIIWSKILRLVESKAHLTPEGLDQIKALKLSLYNKNKEVSNTKETTCEDSSLSPAMQGIWDVKKRDFANTLPINTIYVYNRDKSILYFYTDNRNIFLLDFNIHYVTLEKHLEKGTYYLGRYLFTNYLVPTSENRKMTVSEFALKLAKDRQSKKKGQ</sequence>
<dbReference type="GO" id="GO:0005739">
    <property type="term" value="C:mitochondrion"/>
    <property type="evidence" value="ECO:0007669"/>
    <property type="project" value="UniProtKB-ARBA"/>
</dbReference>
<dbReference type="EMBL" id="MW794307">
    <property type="protein sequence ID" value="QYB20249.1"/>
    <property type="molecule type" value="Genomic_DNA"/>
</dbReference>
<proteinExistence type="predicted"/>
<dbReference type="InterPro" id="IPR051289">
    <property type="entry name" value="LAGLIDADG_Endonuclease"/>
</dbReference>
<dbReference type="AlphaFoldDB" id="A0A7L8EXV1"/>
<dbReference type="Gene3D" id="3.10.28.10">
    <property type="entry name" value="Homing endonucleases"/>
    <property type="match status" value="2"/>
</dbReference>
<dbReference type="InterPro" id="IPR000305">
    <property type="entry name" value="GIY-YIG_endonuc"/>
</dbReference>
<dbReference type="EMBL" id="MW794308">
    <property type="protein sequence ID" value="QYB20334.1"/>
    <property type="molecule type" value="Genomic_DNA"/>
</dbReference>
<dbReference type="PANTHER" id="PTHR36181">
    <property type="entry name" value="INTRON-ENCODED ENDONUCLEASE AI3-RELATED"/>
    <property type="match status" value="1"/>
</dbReference>
<feature type="transmembrane region" description="Helical" evidence="2">
    <location>
        <begin position="120"/>
        <end position="141"/>
    </location>
</feature>
<dbReference type="Pfam" id="PF00961">
    <property type="entry name" value="LAGLIDADG_1"/>
    <property type="match status" value="2"/>
</dbReference>
<dbReference type="SUPFAM" id="SSF81442">
    <property type="entry name" value="Cytochrome c oxidase subunit I-like"/>
    <property type="match status" value="1"/>
</dbReference>
<dbReference type="EMBL" id="MW794305">
    <property type="protein sequence ID" value="QYB20113.1"/>
    <property type="molecule type" value="Genomic_DNA"/>
</dbReference>
<feature type="domain" description="GIY-YIG" evidence="3">
    <location>
        <begin position="229"/>
        <end position="318"/>
    </location>
</feature>
<keyword evidence="2" id="KW-0472">Membrane</keyword>
<organism evidence="4">
    <name type="scientific">Monilinia laxa</name>
    <name type="common">Brown rot fungus</name>
    <name type="synonym">Sclerotinia laxa</name>
    <dbReference type="NCBI Taxonomy" id="61186"/>
    <lineage>
        <taxon>Eukaryota</taxon>
        <taxon>Fungi</taxon>
        <taxon>Dikarya</taxon>
        <taxon>Ascomycota</taxon>
        <taxon>Pezizomycotina</taxon>
        <taxon>Leotiomycetes</taxon>
        <taxon>Helotiales</taxon>
        <taxon>Sclerotiniaceae</taxon>
        <taxon>Monilinia</taxon>
    </lineage>
</organism>
<evidence type="ECO:0000256" key="2">
    <source>
        <dbReference type="SAM" id="Phobius"/>
    </source>
</evidence>
<dbReference type="Gene3D" id="3.40.1440.10">
    <property type="entry name" value="GIY-YIG endonuclease"/>
    <property type="match status" value="1"/>
</dbReference>